<dbReference type="Proteomes" id="UP000504636">
    <property type="component" value="Unplaced"/>
</dbReference>
<reference evidence="5" key="2">
    <citation type="submission" date="2020-04" db="EMBL/GenBank/DDBJ databases">
        <authorList>
            <consortium name="NCBI Genome Project"/>
        </authorList>
    </citation>
    <scope>NUCLEOTIDE SEQUENCE</scope>
    <source>
        <strain evidence="5">CBS 304.34</strain>
    </source>
</reference>
<protein>
    <recommendedName>
        <fullName evidence="2">Heterokaryon incompatibility domain-containing protein</fullName>
    </recommendedName>
</protein>
<proteinExistence type="predicted"/>
<dbReference type="GeneID" id="54453393"/>
<evidence type="ECO:0000313" key="4">
    <source>
        <dbReference type="Proteomes" id="UP000504636"/>
    </source>
</evidence>
<feature type="compositionally biased region" description="Basic and acidic residues" evidence="1">
    <location>
        <begin position="24"/>
        <end position="43"/>
    </location>
</feature>
<reference evidence="3 5" key="1">
    <citation type="journal article" date="2020" name="Stud. Mycol.">
        <title>101 Dothideomycetes genomes: a test case for predicting lifestyles and emergence of pathogens.</title>
        <authorList>
            <person name="Haridas S."/>
            <person name="Albert R."/>
            <person name="Binder M."/>
            <person name="Bloem J."/>
            <person name="Labutti K."/>
            <person name="Salamov A."/>
            <person name="Andreopoulos B."/>
            <person name="Baker S."/>
            <person name="Barry K."/>
            <person name="Bills G."/>
            <person name="Bluhm B."/>
            <person name="Cannon C."/>
            <person name="Castanera R."/>
            <person name="Culley D."/>
            <person name="Daum C."/>
            <person name="Ezra D."/>
            <person name="Gonzalez J."/>
            <person name="Henrissat B."/>
            <person name="Kuo A."/>
            <person name="Liang C."/>
            <person name="Lipzen A."/>
            <person name="Lutzoni F."/>
            <person name="Magnuson J."/>
            <person name="Mondo S."/>
            <person name="Nolan M."/>
            <person name="Ohm R."/>
            <person name="Pangilinan J."/>
            <person name="Park H.-J."/>
            <person name="Ramirez L."/>
            <person name="Alfaro M."/>
            <person name="Sun H."/>
            <person name="Tritt A."/>
            <person name="Yoshinaga Y."/>
            <person name="Zwiers L.-H."/>
            <person name="Turgeon B."/>
            <person name="Goodwin S."/>
            <person name="Spatafora J."/>
            <person name="Crous P."/>
            <person name="Grigoriev I."/>
        </authorList>
    </citation>
    <scope>NUCLEOTIDE SEQUENCE</scope>
    <source>
        <strain evidence="3 5">CBS 304.34</strain>
    </source>
</reference>
<dbReference type="OrthoDB" id="5386682at2759"/>
<dbReference type="PANTHER" id="PTHR24148">
    <property type="entry name" value="ANKYRIN REPEAT DOMAIN-CONTAINING PROTEIN 39 HOMOLOG-RELATED"/>
    <property type="match status" value="1"/>
</dbReference>
<evidence type="ECO:0000256" key="1">
    <source>
        <dbReference type="SAM" id="MobiDB-lite"/>
    </source>
</evidence>
<evidence type="ECO:0000313" key="3">
    <source>
        <dbReference type="EMBL" id="KAF2815584.1"/>
    </source>
</evidence>
<sequence>MSHTIRSSREIALISVCDPTERRGLEKVSKQGREKKGARDQKKNANLNAQVHPKVPRMLPARRCRTNGFDSDHYRYKPLSQRTIRLIVIHPSRGSDQPLSCHLNIVHFDSAPSYEALSYRWDKQDGGVLWCCGKPLKIRLNLMNALNRLRLPDAQRLIWADAVCINQSDRGEITDQMKIMGEIYNKATRVLVWLGEDTTDEAELALDRIRSISNGIPPPGNLSWWGPVEAFYSLDWFSRLWVFQEIAMATSAEMLWGAASISWETVGLASTSIRTLHCGKMARNPESGMLHAYLFHKWSINRNDSRRESFLYILQVTRKLNCEKPKDRIYALLGFHTVDIDATDKDCFLQPNTKCRTLSVYRKVARHALKRTQTLDVLSAVQHQSSVRRPTWVPRWNISTGYTLAPLGSKVQKFTASECLPAHSIKWKGRWGGVLRVSGIEFDIIVEVADVIPGLERPGEQTAALVEVIAKMRSKTIPYPTGEPLEKVGCWTLTAGKDWYGMIDSG</sequence>
<dbReference type="EMBL" id="MU003693">
    <property type="protein sequence ID" value="KAF2815584.1"/>
    <property type="molecule type" value="Genomic_DNA"/>
</dbReference>
<gene>
    <name evidence="3 5" type="ORF">BDZ99DRAFT_118757</name>
</gene>
<dbReference type="PANTHER" id="PTHR24148:SF64">
    <property type="entry name" value="HETEROKARYON INCOMPATIBILITY DOMAIN-CONTAINING PROTEIN"/>
    <property type="match status" value="1"/>
</dbReference>
<name>A0A6A6Z5L4_9PEZI</name>
<accession>A0A6A6Z5L4</accession>
<evidence type="ECO:0000313" key="5">
    <source>
        <dbReference type="RefSeq" id="XP_033582548.1"/>
    </source>
</evidence>
<dbReference type="AlphaFoldDB" id="A0A6A6Z5L4"/>
<keyword evidence="4" id="KW-1185">Reference proteome</keyword>
<reference evidence="5" key="3">
    <citation type="submission" date="2025-04" db="UniProtKB">
        <authorList>
            <consortium name="RefSeq"/>
        </authorList>
    </citation>
    <scope>IDENTIFICATION</scope>
    <source>
        <strain evidence="5">CBS 304.34</strain>
    </source>
</reference>
<dbReference type="InterPro" id="IPR052895">
    <property type="entry name" value="HetReg/Transcr_Mod"/>
</dbReference>
<evidence type="ECO:0000259" key="2">
    <source>
        <dbReference type="Pfam" id="PF06985"/>
    </source>
</evidence>
<organism evidence="3">
    <name type="scientific">Mytilinidion resinicola</name>
    <dbReference type="NCBI Taxonomy" id="574789"/>
    <lineage>
        <taxon>Eukaryota</taxon>
        <taxon>Fungi</taxon>
        <taxon>Dikarya</taxon>
        <taxon>Ascomycota</taxon>
        <taxon>Pezizomycotina</taxon>
        <taxon>Dothideomycetes</taxon>
        <taxon>Pleosporomycetidae</taxon>
        <taxon>Mytilinidiales</taxon>
        <taxon>Mytilinidiaceae</taxon>
        <taxon>Mytilinidion</taxon>
    </lineage>
</organism>
<dbReference type="RefSeq" id="XP_033582548.1">
    <property type="nucleotide sequence ID" value="XM_033712500.1"/>
</dbReference>
<feature type="domain" description="Heterokaryon incompatibility" evidence="2">
    <location>
        <begin position="114"/>
        <end position="245"/>
    </location>
</feature>
<dbReference type="Pfam" id="PF06985">
    <property type="entry name" value="HET"/>
    <property type="match status" value="1"/>
</dbReference>
<dbReference type="InterPro" id="IPR010730">
    <property type="entry name" value="HET"/>
</dbReference>
<feature type="region of interest" description="Disordered" evidence="1">
    <location>
        <begin position="24"/>
        <end position="48"/>
    </location>
</feature>